<reference evidence="2 3" key="1">
    <citation type="submission" date="2019-04" db="EMBL/GenBank/DDBJ databases">
        <title>Friends and foes A comparative genomics study of 23 Aspergillus species from section Flavi.</title>
        <authorList>
            <consortium name="DOE Joint Genome Institute"/>
            <person name="Kjaerbolling I."/>
            <person name="Vesth T."/>
            <person name="Frisvad J.C."/>
            <person name="Nybo J.L."/>
            <person name="Theobald S."/>
            <person name="Kildgaard S."/>
            <person name="Isbrandt T."/>
            <person name="Kuo A."/>
            <person name="Sato A."/>
            <person name="Lyhne E.K."/>
            <person name="Kogle M.E."/>
            <person name="Wiebenga A."/>
            <person name="Kun R.S."/>
            <person name="Lubbers R.J."/>
            <person name="Makela M.R."/>
            <person name="Barry K."/>
            <person name="Chovatia M."/>
            <person name="Clum A."/>
            <person name="Daum C."/>
            <person name="Haridas S."/>
            <person name="He G."/>
            <person name="LaButti K."/>
            <person name="Lipzen A."/>
            <person name="Mondo S."/>
            <person name="Riley R."/>
            <person name="Salamov A."/>
            <person name="Simmons B.A."/>
            <person name="Magnuson J.K."/>
            <person name="Henrissat B."/>
            <person name="Mortensen U.H."/>
            <person name="Larsen T.O."/>
            <person name="Devries R.P."/>
            <person name="Grigoriev I.V."/>
            <person name="Machida M."/>
            <person name="Baker S.E."/>
            <person name="Andersen M.R."/>
        </authorList>
    </citation>
    <scope>NUCLEOTIDE SEQUENCE [LARGE SCALE GENOMIC DNA]</scope>
    <source>
        <strain evidence="2 3">CBS 151.66</strain>
    </source>
</reference>
<feature type="transmembrane region" description="Helical" evidence="1">
    <location>
        <begin position="6"/>
        <end position="24"/>
    </location>
</feature>
<evidence type="ECO:0000313" key="2">
    <source>
        <dbReference type="EMBL" id="KAB8069803.1"/>
    </source>
</evidence>
<protein>
    <submittedName>
        <fullName evidence="2">Uncharacterized protein</fullName>
    </submittedName>
</protein>
<accession>A0A5N5WMU3</accession>
<name>A0A5N5WMU3_9EURO</name>
<dbReference type="Proteomes" id="UP000326565">
    <property type="component" value="Unassembled WGS sequence"/>
</dbReference>
<gene>
    <name evidence="2" type="ORF">BDV29DRAFT_182142</name>
</gene>
<proteinExistence type="predicted"/>
<sequence>MVIIIFPSFFSLSFPLFEISFSISSSRGKRGRRKGKEKWEESLLLARGIIYLIKVQCFEDQESKTEAR</sequence>
<keyword evidence="3" id="KW-1185">Reference proteome</keyword>
<dbReference type="AlphaFoldDB" id="A0A5N5WMU3"/>
<organism evidence="2 3">
    <name type="scientific">Aspergillus leporis</name>
    <dbReference type="NCBI Taxonomy" id="41062"/>
    <lineage>
        <taxon>Eukaryota</taxon>
        <taxon>Fungi</taxon>
        <taxon>Dikarya</taxon>
        <taxon>Ascomycota</taxon>
        <taxon>Pezizomycotina</taxon>
        <taxon>Eurotiomycetes</taxon>
        <taxon>Eurotiomycetidae</taxon>
        <taxon>Eurotiales</taxon>
        <taxon>Aspergillaceae</taxon>
        <taxon>Aspergillus</taxon>
        <taxon>Aspergillus subgen. Circumdati</taxon>
    </lineage>
</organism>
<evidence type="ECO:0000256" key="1">
    <source>
        <dbReference type="SAM" id="Phobius"/>
    </source>
</evidence>
<keyword evidence="1" id="KW-0472">Membrane</keyword>
<keyword evidence="1" id="KW-1133">Transmembrane helix</keyword>
<keyword evidence="1" id="KW-0812">Transmembrane</keyword>
<evidence type="ECO:0000313" key="3">
    <source>
        <dbReference type="Proteomes" id="UP000326565"/>
    </source>
</evidence>
<dbReference type="EMBL" id="ML732326">
    <property type="protein sequence ID" value="KAB8069803.1"/>
    <property type="molecule type" value="Genomic_DNA"/>
</dbReference>